<keyword evidence="2" id="KW-1185">Reference proteome</keyword>
<comment type="caution">
    <text evidence="1">The sequence shown here is derived from an EMBL/GenBank/DDBJ whole genome shotgun (WGS) entry which is preliminary data.</text>
</comment>
<dbReference type="Proteomes" id="UP001062901">
    <property type="component" value="Unassembled WGS sequence"/>
</dbReference>
<reference evidence="1" key="1">
    <citation type="submission" date="2013-04" db="EMBL/GenBank/DDBJ databases">
        <title>The genome sequencing project of 58 acetic acid bacteria.</title>
        <authorList>
            <person name="Okamoto-Kainuma A."/>
            <person name="Ishikawa M."/>
            <person name="Umino S."/>
            <person name="Koizumi Y."/>
            <person name="Shiwa Y."/>
            <person name="Yoshikawa H."/>
            <person name="Matsutani M."/>
            <person name="Matsushita K."/>
        </authorList>
    </citation>
    <scope>NUCLEOTIDE SEQUENCE</scope>
    <source>
        <strain evidence="1">DSM 15669</strain>
    </source>
</reference>
<accession>A0ABQ0NZV8</accession>
<evidence type="ECO:0000313" key="1">
    <source>
        <dbReference type="EMBL" id="GBQ07337.1"/>
    </source>
</evidence>
<organism evidence="1 2">
    <name type="scientific">Saccharibacter floricola DSM 15669</name>
    <dbReference type="NCBI Taxonomy" id="1123227"/>
    <lineage>
        <taxon>Bacteria</taxon>
        <taxon>Pseudomonadati</taxon>
        <taxon>Pseudomonadota</taxon>
        <taxon>Alphaproteobacteria</taxon>
        <taxon>Acetobacterales</taxon>
        <taxon>Acetobacteraceae</taxon>
        <taxon>Saccharibacter</taxon>
    </lineage>
</organism>
<dbReference type="EMBL" id="BAQD01000024">
    <property type="protein sequence ID" value="GBQ07337.1"/>
    <property type="molecule type" value="Genomic_DNA"/>
</dbReference>
<gene>
    <name evidence="1" type="ORF">AA15669_1333</name>
</gene>
<sequence>MSTASLTHITLPRRTISAALSEALHSRRWERFADLTIRGKRTAKTPALHEEAVRLLAVLDAEALTAPPLEVRQKLIAQFDQTLGALVANPRDPEKREAWRLAVEAITEDVPAGAWTAEFRRDALRSFKFMPTPAEFYELLDKHVQALRNKRATLWLFVNEPIREPEKPRTPPTEEQKRHVNAIVANLFPTQREKRHA</sequence>
<protein>
    <submittedName>
        <fullName evidence="1">Uncharacterized protein</fullName>
    </submittedName>
</protein>
<dbReference type="RefSeq" id="WP_018979453.1">
    <property type="nucleotide sequence ID" value="NZ_BAQD01000024.1"/>
</dbReference>
<name>A0ABQ0NZV8_9PROT</name>
<evidence type="ECO:0000313" key="2">
    <source>
        <dbReference type="Proteomes" id="UP001062901"/>
    </source>
</evidence>
<proteinExistence type="predicted"/>